<dbReference type="InterPro" id="IPR016148">
    <property type="entry name" value="Pili_assmbl_chaperone_C"/>
</dbReference>
<comment type="subcellular location">
    <subcellularLocation>
        <location evidence="1">Periplasm</location>
    </subcellularLocation>
</comment>
<dbReference type="GO" id="GO:0071555">
    <property type="term" value="P:cell wall organization"/>
    <property type="evidence" value="ECO:0007669"/>
    <property type="project" value="InterPro"/>
</dbReference>
<dbReference type="eggNOG" id="COG3121">
    <property type="taxonomic scope" value="Bacteria"/>
</dbReference>
<keyword evidence="3" id="KW-0732">Signal</keyword>
<organism evidence="8 9">
    <name type="scientific">Pseudomonas rhizosphaerae</name>
    <dbReference type="NCBI Taxonomy" id="216142"/>
    <lineage>
        <taxon>Bacteria</taxon>
        <taxon>Pseudomonadati</taxon>
        <taxon>Pseudomonadota</taxon>
        <taxon>Gammaproteobacteria</taxon>
        <taxon>Pseudomonadales</taxon>
        <taxon>Pseudomonadaceae</taxon>
        <taxon>Pseudomonas</taxon>
    </lineage>
</organism>
<evidence type="ECO:0008006" key="10">
    <source>
        <dbReference type="Google" id="ProtNLM"/>
    </source>
</evidence>
<evidence type="ECO:0000256" key="2">
    <source>
        <dbReference type="ARBA" id="ARBA00007399"/>
    </source>
</evidence>
<dbReference type="InterPro" id="IPR008962">
    <property type="entry name" value="PapD-like_sf"/>
</dbReference>
<dbReference type="Pfam" id="PF00345">
    <property type="entry name" value="PapD_N"/>
    <property type="match status" value="1"/>
</dbReference>
<dbReference type="KEGG" id="prh:LT40_20345"/>
<evidence type="ECO:0000256" key="3">
    <source>
        <dbReference type="ARBA" id="ARBA00022729"/>
    </source>
</evidence>
<dbReference type="InterPro" id="IPR050643">
    <property type="entry name" value="Periplasmic_pilus_chap"/>
</dbReference>
<dbReference type="InterPro" id="IPR001829">
    <property type="entry name" value="Pili_assmbl_chaperone_bac"/>
</dbReference>
<dbReference type="GO" id="GO:0030288">
    <property type="term" value="C:outer membrane-bounded periplasmic space"/>
    <property type="evidence" value="ECO:0007669"/>
    <property type="project" value="InterPro"/>
</dbReference>
<dbReference type="Gene3D" id="2.60.40.10">
    <property type="entry name" value="Immunoglobulins"/>
    <property type="match status" value="2"/>
</dbReference>
<evidence type="ECO:0000313" key="9">
    <source>
        <dbReference type="Proteomes" id="UP000029499"/>
    </source>
</evidence>
<accession>A0A089YYS2</accession>
<sequence length="219" mass="24593">MRTLFTTLLAFTFMDPVLAGVEVGGTRLIYDAGRRESSLPLKNPEKDVAYLIQSWLDQGEDETSSAIPFIVTPPLFRLDPGQENLLRVVNTGEVPQDRESLYWLNVKSIAATHDQPNQLQISVRTRIKMIYRPISLRASAAEAYRQLTVTRTGDRLTFTNPTPHFISFFDVYLDGQAQAEPAMVAPFGTFSLKVPPNSPGRVSWRAINDYGGRTEEVCR</sequence>
<dbReference type="InterPro" id="IPR036316">
    <property type="entry name" value="Pili_assmbl_chap_C_dom_sf"/>
</dbReference>
<dbReference type="SUPFAM" id="SSF49584">
    <property type="entry name" value="Periplasmic chaperone C-domain"/>
    <property type="match status" value="1"/>
</dbReference>
<feature type="domain" description="Pili assembly chaperone C-terminal" evidence="7">
    <location>
        <begin position="159"/>
        <end position="214"/>
    </location>
</feature>
<evidence type="ECO:0000256" key="1">
    <source>
        <dbReference type="ARBA" id="ARBA00004418"/>
    </source>
</evidence>
<evidence type="ECO:0000256" key="5">
    <source>
        <dbReference type="ARBA" id="ARBA00023186"/>
    </source>
</evidence>
<gene>
    <name evidence="8" type="ORF">LT40_20345</name>
</gene>
<protein>
    <recommendedName>
        <fullName evidence="10">Fimbrial assembly protein</fullName>
    </recommendedName>
</protein>
<evidence type="ECO:0000259" key="7">
    <source>
        <dbReference type="Pfam" id="PF02753"/>
    </source>
</evidence>
<evidence type="ECO:0000313" key="8">
    <source>
        <dbReference type="EMBL" id="AIS19612.1"/>
    </source>
</evidence>
<dbReference type="PRINTS" id="PR00969">
    <property type="entry name" value="CHAPERONPILI"/>
</dbReference>
<comment type="similarity">
    <text evidence="2">Belongs to the periplasmic pilus chaperone family.</text>
</comment>
<dbReference type="InterPro" id="IPR016147">
    <property type="entry name" value="Pili_assmbl_chaperone_N"/>
</dbReference>
<feature type="domain" description="Pili assembly chaperone N-terminal" evidence="6">
    <location>
        <begin position="20"/>
        <end position="136"/>
    </location>
</feature>
<name>A0A089YYS2_9PSED</name>
<dbReference type="STRING" id="216142.LT40_20345"/>
<proteinExistence type="inferred from homology"/>
<keyword evidence="4" id="KW-0574">Periplasm</keyword>
<evidence type="ECO:0000259" key="6">
    <source>
        <dbReference type="Pfam" id="PF00345"/>
    </source>
</evidence>
<dbReference type="Proteomes" id="UP000029499">
    <property type="component" value="Chromosome"/>
</dbReference>
<dbReference type="EMBL" id="CP009533">
    <property type="protein sequence ID" value="AIS19612.1"/>
    <property type="molecule type" value="Genomic_DNA"/>
</dbReference>
<dbReference type="Pfam" id="PF02753">
    <property type="entry name" value="PapD_C"/>
    <property type="match status" value="1"/>
</dbReference>
<dbReference type="PANTHER" id="PTHR30251:SF2">
    <property type="entry name" value="FIMBRIAL CHAPERONE YADV-RELATED"/>
    <property type="match status" value="1"/>
</dbReference>
<reference evidence="8 9" key="1">
    <citation type="journal article" date="2015" name="J. Biotechnol.">
        <title>Complete genome sequence of Pseudomonas rhizosphaerae IH5T (=DSM 16299T), a phosphate-solubilizing rhizobacterium for bacterial biofertilizer.</title>
        <authorList>
            <person name="Kwak Y."/>
            <person name="Jung B.K."/>
            <person name="Shin J.H."/>
        </authorList>
    </citation>
    <scope>NUCLEOTIDE SEQUENCE [LARGE SCALE GENOMIC DNA]</scope>
    <source>
        <strain evidence="8">DSM 16299</strain>
    </source>
</reference>
<dbReference type="InterPro" id="IPR013783">
    <property type="entry name" value="Ig-like_fold"/>
</dbReference>
<dbReference type="AlphaFoldDB" id="A0A089YYS2"/>
<keyword evidence="5" id="KW-0143">Chaperone</keyword>
<dbReference type="PANTHER" id="PTHR30251">
    <property type="entry name" value="PILUS ASSEMBLY CHAPERONE"/>
    <property type="match status" value="1"/>
</dbReference>
<keyword evidence="9" id="KW-1185">Reference proteome</keyword>
<dbReference type="HOGENOM" id="CLU_070768_2_2_6"/>
<dbReference type="SUPFAM" id="SSF49354">
    <property type="entry name" value="PapD-like"/>
    <property type="match status" value="1"/>
</dbReference>
<evidence type="ECO:0000256" key="4">
    <source>
        <dbReference type="ARBA" id="ARBA00022764"/>
    </source>
</evidence>